<evidence type="ECO:0000313" key="11">
    <source>
        <dbReference type="EMBL" id="AKB74665.1"/>
    </source>
</evidence>
<evidence type="ECO:0000256" key="7">
    <source>
        <dbReference type="SAM" id="MobiDB-lite"/>
    </source>
</evidence>
<dbReference type="HOGENOM" id="CLU_037945_3_0_2"/>
<organism evidence="11 12">
    <name type="scientific">Methanosarcina lacustris Z-7289</name>
    <dbReference type="NCBI Taxonomy" id="1434111"/>
    <lineage>
        <taxon>Archaea</taxon>
        <taxon>Methanobacteriati</taxon>
        <taxon>Methanobacteriota</taxon>
        <taxon>Stenosarchaea group</taxon>
        <taxon>Methanomicrobia</taxon>
        <taxon>Methanosarcinales</taxon>
        <taxon>Methanosarcinaceae</taxon>
        <taxon>Methanosarcina</taxon>
    </lineage>
</organism>
<dbReference type="Pfam" id="PF21082">
    <property type="entry name" value="MS_channel_3rd"/>
    <property type="match status" value="1"/>
</dbReference>
<dbReference type="STRING" id="1434111.MSLAZ_1404"/>
<keyword evidence="6 8" id="KW-0472">Membrane</keyword>
<dbReference type="KEGG" id="mls:MSLAZ_1404"/>
<feature type="domain" description="Mechanosensitive ion channel MscS" evidence="9">
    <location>
        <begin position="136"/>
        <end position="201"/>
    </location>
</feature>
<evidence type="ECO:0000256" key="4">
    <source>
        <dbReference type="ARBA" id="ARBA00022692"/>
    </source>
</evidence>
<dbReference type="RefSeq" id="WP_048125698.1">
    <property type="nucleotide sequence ID" value="NZ_CP009515.1"/>
</dbReference>
<keyword evidence="4 8" id="KW-0812">Transmembrane</keyword>
<dbReference type="InterPro" id="IPR023408">
    <property type="entry name" value="MscS_beta-dom_sf"/>
</dbReference>
<dbReference type="InterPro" id="IPR011014">
    <property type="entry name" value="MscS_channel_TM-2"/>
</dbReference>
<dbReference type="GO" id="GO:0005886">
    <property type="term" value="C:plasma membrane"/>
    <property type="evidence" value="ECO:0007669"/>
    <property type="project" value="UniProtKB-SubCell"/>
</dbReference>
<dbReference type="SUPFAM" id="SSF82689">
    <property type="entry name" value="Mechanosensitive channel protein MscS (YggB), C-terminal domain"/>
    <property type="match status" value="2"/>
</dbReference>
<evidence type="ECO:0000256" key="8">
    <source>
        <dbReference type="SAM" id="Phobius"/>
    </source>
</evidence>
<dbReference type="AlphaFoldDB" id="A0A0E3WSN3"/>
<keyword evidence="5 8" id="KW-1133">Transmembrane helix</keyword>
<protein>
    <submittedName>
        <fullName evidence="11">Small-conductance mechanosensitive channel</fullName>
    </submittedName>
</protein>
<dbReference type="InterPro" id="IPR011066">
    <property type="entry name" value="MscS_channel_C_sf"/>
</dbReference>
<dbReference type="Gene3D" id="1.10.287.1260">
    <property type="match status" value="1"/>
</dbReference>
<dbReference type="Pfam" id="PF00924">
    <property type="entry name" value="MS_channel_2nd"/>
    <property type="match status" value="1"/>
</dbReference>
<accession>A0A0E3WSN3</accession>
<feature type="compositionally biased region" description="Basic and acidic residues" evidence="7">
    <location>
        <begin position="367"/>
        <end position="377"/>
    </location>
</feature>
<dbReference type="Gene3D" id="2.30.30.60">
    <property type="match status" value="1"/>
</dbReference>
<gene>
    <name evidence="11" type="ORF">MSLAZ_1404</name>
</gene>
<reference evidence="11 12" key="1">
    <citation type="submission" date="2014-07" db="EMBL/GenBank/DDBJ databases">
        <title>Methanogenic archaea and the global carbon cycle.</title>
        <authorList>
            <person name="Henriksen J.R."/>
            <person name="Luke J."/>
            <person name="Reinhart S."/>
            <person name="Benedict M.N."/>
            <person name="Youngblut N.D."/>
            <person name="Metcalf M.E."/>
            <person name="Whitaker R.J."/>
            <person name="Metcalf W.W."/>
        </authorList>
    </citation>
    <scope>NUCLEOTIDE SEQUENCE [LARGE SCALE GENOMIC DNA]</scope>
    <source>
        <strain evidence="11 12">Z-7289</strain>
    </source>
</reference>
<proteinExistence type="inferred from homology"/>
<dbReference type="PANTHER" id="PTHR30221:SF1">
    <property type="entry name" value="SMALL-CONDUCTANCE MECHANOSENSITIVE CHANNEL"/>
    <property type="match status" value="1"/>
</dbReference>
<evidence type="ECO:0000313" key="12">
    <source>
        <dbReference type="Proteomes" id="UP000033072"/>
    </source>
</evidence>
<feature type="transmembrane region" description="Helical" evidence="8">
    <location>
        <begin position="46"/>
        <end position="67"/>
    </location>
</feature>
<dbReference type="InterPro" id="IPR006685">
    <property type="entry name" value="MscS_channel_2nd"/>
</dbReference>
<evidence type="ECO:0000256" key="5">
    <source>
        <dbReference type="ARBA" id="ARBA00022989"/>
    </source>
</evidence>
<evidence type="ECO:0000259" key="10">
    <source>
        <dbReference type="Pfam" id="PF21082"/>
    </source>
</evidence>
<name>A0A0E3WSN3_9EURY</name>
<dbReference type="SUPFAM" id="SSF82861">
    <property type="entry name" value="Mechanosensitive channel protein MscS (YggB), transmembrane region"/>
    <property type="match status" value="1"/>
</dbReference>
<dbReference type="SUPFAM" id="SSF50182">
    <property type="entry name" value="Sm-like ribonucleoproteins"/>
    <property type="match status" value="1"/>
</dbReference>
<dbReference type="OrthoDB" id="121853at2157"/>
<dbReference type="InterPro" id="IPR010920">
    <property type="entry name" value="LSM_dom_sf"/>
</dbReference>
<feature type="transmembrane region" description="Helical" evidence="8">
    <location>
        <begin position="88"/>
        <end position="108"/>
    </location>
</feature>
<comment type="similarity">
    <text evidence="2">Belongs to the MscS (TC 1.A.23) family.</text>
</comment>
<dbReference type="InterPro" id="IPR049278">
    <property type="entry name" value="MS_channel_C"/>
</dbReference>
<feature type="compositionally biased region" description="Acidic residues" evidence="7">
    <location>
        <begin position="378"/>
        <end position="389"/>
    </location>
</feature>
<sequence length="389" mass="43966">MVTLDTLNSTQNITSNTSTYIEENMSYFDEILGKTFSLFSNNFDTLLFIIFIGMGTILVARTVNNLMENYFTKASSKLRMDTTAFRMFRHITVAGIYFVGLIVIIFRFPNLQSLSVALFTGAGVAGIVIGFAAQSTLSNIIAGISLAIFQPFRVGDRLNIMNEYGKVTDLNLRHTVIITWDNRRLIIPNSVISNEAIINWTIEDPAVIWPVNVGISYDSDISLAKKIMIEEARKHPLVMPLQNMEYSVVKPSFLKPETFANGFKNLSVLRNVDPDFRDKGEVNVYVTELGDFAVNLRLLVWFKDRSDAYSSGCELREAIKRRFDSEGIEIPYPYRTIVYKTDIHKEKSPEKSASAEKSKIKYAPRSRLTDIDDKTGIDDETGFDDETGQ</sequence>
<evidence type="ECO:0000256" key="6">
    <source>
        <dbReference type="ARBA" id="ARBA00023136"/>
    </source>
</evidence>
<evidence type="ECO:0000259" key="9">
    <source>
        <dbReference type="Pfam" id="PF00924"/>
    </source>
</evidence>
<dbReference type="InterPro" id="IPR045275">
    <property type="entry name" value="MscS_archaea/bacteria_type"/>
</dbReference>
<keyword evidence="12" id="KW-1185">Reference proteome</keyword>
<evidence type="ECO:0000256" key="2">
    <source>
        <dbReference type="ARBA" id="ARBA00008017"/>
    </source>
</evidence>
<feature type="compositionally biased region" description="Basic and acidic residues" evidence="7">
    <location>
        <begin position="345"/>
        <end position="359"/>
    </location>
</feature>
<comment type="subcellular location">
    <subcellularLocation>
        <location evidence="1">Cell membrane</location>
        <topology evidence="1">Multi-pass membrane protein</topology>
    </subcellularLocation>
</comment>
<dbReference type="PANTHER" id="PTHR30221">
    <property type="entry name" value="SMALL-CONDUCTANCE MECHANOSENSITIVE CHANNEL"/>
    <property type="match status" value="1"/>
</dbReference>
<feature type="domain" description="Mechanosensitive ion channel MscS C-terminal" evidence="10">
    <location>
        <begin position="211"/>
        <end position="330"/>
    </location>
</feature>
<evidence type="ECO:0000256" key="3">
    <source>
        <dbReference type="ARBA" id="ARBA00022475"/>
    </source>
</evidence>
<dbReference type="Proteomes" id="UP000033072">
    <property type="component" value="Chromosome"/>
</dbReference>
<keyword evidence="3" id="KW-1003">Cell membrane</keyword>
<dbReference type="GeneID" id="24806157"/>
<evidence type="ECO:0000256" key="1">
    <source>
        <dbReference type="ARBA" id="ARBA00004651"/>
    </source>
</evidence>
<dbReference type="EMBL" id="CP009515">
    <property type="protein sequence ID" value="AKB74665.1"/>
    <property type="molecule type" value="Genomic_DNA"/>
</dbReference>
<dbReference type="Gene3D" id="3.30.70.100">
    <property type="match status" value="1"/>
</dbReference>
<dbReference type="PATRIC" id="fig|1434111.4.peg.1847"/>
<dbReference type="GO" id="GO:0008381">
    <property type="term" value="F:mechanosensitive monoatomic ion channel activity"/>
    <property type="evidence" value="ECO:0007669"/>
    <property type="project" value="InterPro"/>
</dbReference>
<feature type="region of interest" description="Disordered" evidence="7">
    <location>
        <begin position="345"/>
        <end position="389"/>
    </location>
</feature>